<evidence type="ECO:0000259" key="4">
    <source>
        <dbReference type="PROSITE" id="PS50404"/>
    </source>
</evidence>
<organism evidence="6 7">
    <name type="scientific">Trichoplax adhaerens</name>
    <name type="common">Trichoplax reptans</name>
    <dbReference type="NCBI Taxonomy" id="10228"/>
    <lineage>
        <taxon>Eukaryota</taxon>
        <taxon>Metazoa</taxon>
        <taxon>Placozoa</taxon>
        <taxon>Uniplacotomia</taxon>
        <taxon>Trichoplacea</taxon>
        <taxon>Trichoplacidae</taxon>
        <taxon>Trichoplax</taxon>
    </lineage>
</organism>
<dbReference type="STRING" id="10228.B3SDJ9"/>
<dbReference type="InterPro" id="IPR036282">
    <property type="entry name" value="Glutathione-S-Trfase_C_sf"/>
</dbReference>
<dbReference type="FunFam" id="3.40.30.10:FF:000476">
    <property type="entry name" value="Pyrimidodiazepine synthase"/>
    <property type="match status" value="1"/>
</dbReference>
<protein>
    <recommendedName>
        <fullName evidence="3">Glutathione S-transferase omega</fullName>
        <shortName evidence="3">GSTO</shortName>
        <ecNumber evidence="3">1.20.4.2</ecNumber>
        <ecNumber evidence="3">1.8.5.1</ecNumber>
        <ecNumber evidence="3">2.5.1.18</ecNumber>
    </recommendedName>
    <alternativeName>
        <fullName evidence="3">Glutathione-dependent dehydroascorbate reductase</fullName>
    </alternativeName>
    <alternativeName>
        <fullName evidence="3">Monomethylarsonic acid reductase</fullName>
    </alternativeName>
</protein>
<feature type="non-terminal residue" evidence="6">
    <location>
        <position position="191"/>
    </location>
</feature>
<dbReference type="PROSITE" id="PS50405">
    <property type="entry name" value="GST_CTER"/>
    <property type="match status" value="1"/>
</dbReference>
<dbReference type="PhylomeDB" id="B3SDJ9"/>
<dbReference type="InterPro" id="IPR036249">
    <property type="entry name" value="Thioredoxin-like_sf"/>
</dbReference>
<dbReference type="InterPro" id="IPR004045">
    <property type="entry name" value="Glutathione_S-Trfase_N"/>
</dbReference>
<dbReference type="eggNOG" id="KOG0406">
    <property type="taxonomic scope" value="Eukaryota"/>
</dbReference>
<dbReference type="AlphaFoldDB" id="B3SDJ9"/>
<comment type="function">
    <text evidence="3">Exhibits glutathione-dependent thiol transferase activity. Has high dehydroascorbate reductase activity and may contribute to the recycling of ascorbic acid. Participates in the biotransformation of inorganic arsenic and reduces monomethylarsonic acid (MMA).</text>
</comment>
<dbReference type="OrthoDB" id="4951845at2759"/>
<comment type="catalytic activity">
    <reaction evidence="3">
        <text>L-dehydroascorbate + 2 glutathione = glutathione disulfide + L-ascorbate</text>
        <dbReference type="Rhea" id="RHEA:24424"/>
        <dbReference type="ChEBI" id="CHEBI:38290"/>
        <dbReference type="ChEBI" id="CHEBI:57925"/>
        <dbReference type="ChEBI" id="CHEBI:58297"/>
        <dbReference type="ChEBI" id="CHEBI:58539"/>
        <dbReference type="EC" id="1.8.5.1"/>
    </reaction>
</comment>
<reference evidence="6 7" key="1">
    <citation type="journal article" date="2008" name="Nature">
        <title>The Trichoplax genome and the nature of placozoans.</title>
        <authorList>
            <person name="Srivastava M."/>
            <person name="Begovic E."/>
            <person name="Chapman J."/>
            <person name="Putnam N.H."/>
            <person name="Hellsten U."/>
            <person name="Kawashima T."/>
            <person name="Kuo A."/>
            <person name="Mitros T."/>
            <person name="Salamov A."/>
            <person name="Carpenter M.L."/>
            <person name="Signorovitch A.Y."/>
            <person name="Moreno M.A."/>
            <person name="Kamm K."/>
            <person name="Grimwood J."/>
            <person name="Schmutz J."/>
            <person name="Shapiro H."/>
            <person name="Grigoriev I.V."/>
            <person name="Buss L.W."/>
            <person name="Schierwater B."/>
            <person name="Dellaporta S.L."/>
            <person name="Rokhsar D.S."/>
        </authorList>
    </citation>
    <scope>NUCLEOTIDE SEQUENCE [LARGE SCALE GENOMIC DNA]</scope>
    <source>
        <strain evidence="6 7">Grell-BS-1999</strain>
    </source>
</reference>
<accession>B3SDJ9</accession>
<dbReference type="InParanoid" id="B3SDJ9"/>
<dbReference type="EMBL" id="DS985280">
    <property type="protein sequence ID" value="EDV19204.1"/>
    <property type="molecule type" value="Genomic_DNA"/>
</dbReference>
<dbReference type="GO" id="GO:0006749">
    <property type="term" value="P:glutathione metabolic process"/>
    <property type="evidence" value="ECO:0000318"/>
    <property type="project" value="GO_Central"/>
</dbReference>
<dbReference type="PRINTS" id="PR01625">
    <property type="entry name" value="GSTRNSFRASEO"/>
</dbReference>
<dbReference type="PROSITE" id="PS50404">
    <property type="entry name" value="GST_NTER"/>
    <property type="match status" value="1"/>
</dbReference>
<evidence type="ECO:0000256" key="1">
    <source>
        <dbReference type="ARBA" id="ARBA00011067"/>
    </source>
</evidence>
<dbReference type="InterPro" id="IPR005442">
    <property type="entry name" value="GST_omega"/>
</dbReference>
<dbReference type="GO" id="GO:0050610">
    <property type="term" value="F:methylarsonate reductase activity"/>
    <property type="evidence" value="ECO:0007669"/>
    <property type="project" value="UniProtKB-UniRule"/>
</dbReference>
<dbReference type="Gene3D" id="3.40.30.10">
    <property type="entry name" value="Glutaredoxin"/>
    <property type="match status" value="1"/>
</dbReference>
<dbReference type="RefSeq" id="XP_002118324.1">
    <property type="nucleotide sequence ID" value="XM_002118288.1"/>
</dbReference>
<dbReference type="CTD" id="6759524"/>
<feature type="domain" description="GST C-terminal" evidence="5">
    <location>
        <begin position="82"/>
        <end position="191"/>
    </location>
</feature>
<evidence type="ECO:0000313" key="7">
    <source>
        <dbReference type="Proteomes" id="UP000009022"/>
    </source>
</evidence>
<dbReference type="InterPro" id="IPR040079">
    <property type="entry name" value="Glutathione_S-Trfase"/>
</dbReference>
<dbReference type="SFLD" id="SFLDS00019">
    <property type="entry name" value="Glutathione_Transferase_(cytos"/>
    <property type="match status" value="1"/>
</dbReference>
<proteinExistence type="inferred from homology"/>
<comment type="similarity">
    <text evidence="1 3">Belongs to the GST superfamily. Omega family.</text>
</comment>
<dbReference type="FunCoup" id="B3SDJ9">
    <property type="interactions" value="931"/>
</dbReference>
<evidence type="ECO:0000256" key="2">
    <source>
        <dbReference type="ARBA" id="ARBA00023002"/>
    </source>
</evidence>
<feature type="non-terminal residue" evidence="6">
    <location>
        <position position="1"/>
    </location>
</feature>
<dbReference type="GeneID" id="6759524"/>
<comment type="catalytic activity">
    <reaction evidence="3">
        <text>methylarsonate + 2 glutathione + H(+) = methylarsonous acid + glutathione disulfide + H2O</text>
        <dbReference type="Rhea" id="RHEA:15969"/>
        <dbReference type="ChEBI" id="CHEBI:15377"/>
        <dbReference type="ChEBI" id="CHEBI:15378"/>
        <dbReference type="ChEBI" id="CHEBI:17826"/>
        <dbReference type="ChEBI" id="CHEBI:33409"/>
        <dbReference type="ChEBI" id="CHEBI:57925"/>
        <dbReference type="ChEBI" id="CHEBI:58297"/>
        <dbReference type="EC" id="1.20.4.2"/>
    </reaction>
</comment>
<dbReference type="HOGENOM" id="CLU_011226_9_2_1"/>
<dbReference type="EC" id="2.5.1.18" evidence="3"/>
<gene>
    <name evidence="6" type="ORF">TRIADDRAFT_16556</name>
</gene>
<dbReference type="Gene3D" id="1.20.1050.10">
    <property type="match status" value="1"/>
</dbReference>
<dbReference type="SUPFAM" id="SSF47616">
    <property type="entry name" value="GST C-terminal domain-like"/>
    <property type="match status" value="1"/>
</dbReference>
<dbReference type="GO" id="GO:0005737">
    <property type="term" value="C:cytoplasm"/>
    <property type="evidence" value="ECO:0000318"/>
    <property type="project" value="GO_Central"/>
</dbReference>
<dbReference type="InterPro" id="IPR050983">
    <property type="entry name" value="GST_Omega/HSP26"/>
</dbReference>
<dbReference type="Proteomes" id="UP000009022">
    <property type="component" value="Unassembled WGS sequence"/>
</dbReference>
<dbReference type="KEGG" id="tad:TRIADDRAFT_16556"/>
<dbReference type="EC" id="1.8.5.1" evidence="3"/>
<dbReference type="GO" id="GO:0004364">
    <property type="term" value="F:glutathione transferase activity"/>
    <property type="evidence" value="ECO:0000318"/>
    <property type="project" value="GO_Central"/>
</dbReference>
<dbReference type="PANTHER" id="PTHR43968">
    <property type="match status" value="1"/>
</dbReference>
<dbReference type="GO" id="GO:0045174">
    <property type="term" value="F:glutathione dehydrogenase (ascorbate) activity"/>
    <property type="evidence" value="ECO:0000318"/>
    <property type="project" value="GO_Central"/>
</dbReference>
<dbReference type="Pfam" id="PF13410">
    <property type="entry name" value="GST_C_2"/>
    <property type="match status" value="1"/>
</dbReference>
<evidence type="ECO:0000313" key="6">
    <source>
        <dbReference type="EMBL" id="EDV19204.1"/>
    </source>
</evidence>
<evidence type="ECO:0000256" key="3">
    <source>
        <dbReference type="RuleBase" id="RU368071"/>
    </source>
</evidence>
<dbReference type="EC" id="1.20.4.2" evidence="3"/>
<feature type="domain" description="GST N-terminal" evidence="4">
    <location>
        <begin position="1"/>
        <end position="77"/>
    </location>
</feature>
<dbReference type="InterPro" id="IPR010987">
    <property type="entry name" value="Glutathione-S-Trfase_C-like"/>
</dbReference>
<dbReference type="PANTHER" id="PTHR43968:SF6">
    <property type="entry name" value="GLUTATHIONE S-TRANSFERASE OMEGA"/>
    <property type="match status" value="1"/>
</dbReference>
<sequence length="191" mass="22036">PRLYTSRFDPYSAGIRFVLGAKGIDYEYAYVDVHNKPEWYKEVNPTGHIPCLETGDEVVSETSVIYDYLEDRYPQVKTQPTDPYKKAQDKIFVAHTKEYLTPKITGCVKNPNDNLEEVTKVLKIIDGIMGKRGTDYLGGASPNFADYFLFGWVELLPALKGAHDLKFELDKNEYSNYWAWVMRMDKDKNVE</sequence>
<evidence type="ECO:0000259" key="5">
    <source>
        <dbReference type="PROSITE" id="PS50405"/>
    </source>
</evidence>
<dbReference type="SUPFAM" id="SSF52833">
    <property type="entry name" value="Thioredoxin-like"/>
    <property type="match status" value="1"/>
</dbReference>
<comment type="catalytic activity">
    <reaction evidence="3">
        <text>RX + glutathione = an S-substituted glutathione + a halide anion + H(+)</text>
        <dbReference type="Rhea" id="RHEA:16437"/>
        <dbReference type="ChEBI" id="CHEBI:15378"/>
        <dbReference type="ChEBI" id="CHEBI:16042"/>
        <dbReference type="ChEBI" id="CHEBI:17792"/>
        <dbReference type="ChEBI" id="CHEBI:57925"/>
        <dbReference type="ChEBI" id="CHEBI:90779"/>
        <dbReference type="EC" id="2.5.1.18"/>
    </reaction>
</comment>
<name>B3SDJ9_TRIAD</name>
<keyword evidence="3" id="KW-0808">Transferase</keyword>
<dbReference type="SFLD" id="SFLDG00358">
    <property type="entry name" value="Main_(cytGST)"/>
    <property type="match status" value="1"/>
</dbReference>
<keyword evidence="7" id="KW-1185">Reference proteome</keyword>
<dbReference type="OMA" id="VAWMRTA"/>
<dbReference type="FunFam" id="1.20.1050.10:FF:000009">
    <property type="entry name" value="Glutathione S-transferase omega-1"/>
    <property type="match status" value="1"/>
</dbReference>
<keyword evidence="2 3" id="KW-0560">Oxidoreductase</keyword>
<dbReference type="Pfam" id="PF13417">
    <property type="entry name" value="GST_N_3"/>
    <property type="match status" value="1"/>
</dbReference>